<sequence>MKNIWLLRIPLLIFSLLGGFLNICMLWIAYKLLGFIPFYKKRKAYKALKFYGYHVMISYMSLFFTRAFYFHGNVKKLKARKSISIFNHCSDFDWLFIIVIYYKLNMFENLFFLMKKELGKIPVFGYLIQQNGHLLISRSDKNSDICEIQRYVKKYNKTNEKFSIFIFPEGTYLHKKSIKKTLEFAEKTNLTIKNEEYRPTHTLIPRVTGFNTVQNDLNAKCIYNGLILNNPYFKIFEEVQGNLSYLLCEKVPLQPVILLDAISIHRINENFMYECFYEKEKTIKKYIENIDGKNILSKEELEQILKNIGVIKKHSCLSKTYVKSKYQIQIFLFTTLVQFLLLFFIRKCINK</sequence>
<gene>
    <name evidence="3" type="ORF">EHP00_124</name>
</gene>
<comment type="caution">
    <text evidence="3">The sequence shown here is derived from an EMBL/GenBank/DDBJ whole genome shotgun (WGS) entry which is preliminary data.</text>
</comment>
<feature type="transmembrane region" description="Helical" evidence="1">
    <location>
        <begin position="50"/>
        <end position="71"/>
    </location>
</feature>
<organism evidence="3 4">
    <name type="scientific">Ecytonucleospora hepatopenaei</name>
    <dbReference type="NCBI Taxonomy" id="646526"/>
    <lineage>
        <taxon>Eukaryota</taxon>
        <taxon>Fungi</taxon>
        <taxon>Fungi incertae sedis</taxon>
        <taxon>Microsporidia</taxon>
        <taxon>Enterocytozoonidae</taxon>
        <taxon>Ecytonucleospora</taxon>
    </lineage>
</organism>
<keyword evidence="1" id="KW-1133">Transmembrane helix</keyword>
<name>A0A1W0E5U5_9MICR</name>
<keyword evidence="1" id="KW-0472">Membrane</keyword>
<feature type="transmembrane region" description="Helical" evidence="1">
    <location>
        <begin position="12"/>
        <end position="30"/>
    </location>
</feature>
<dbReference type="PANTHER" id="PTHR10983">
    <property type="entry name" value="1-ACYLGLYCEROL-3-PHOSPHATE ACYLTRANSFERASE-RELATED"/>
    <property type="match status" value="1"/>
</dbReference>
<dbReference type="SUPFAM" id="SSF69593">
    <property type="entry name" value="Glycerol-3-phosphate (1)-acyltransferase"/>
    <property type="match status" value="1"/>
</dbReference>
<evidence type="ECO:0000256" key="1">
    <source>
        <dbReference type="SAM" id="Phobius"/>
    </source>
</evidence>
<dbReference type="GO" id="GO:0016746">
    <property type="term" value="F:acyltransferase activity"/>
    <property type="evidence" value="ECO:0007669"/>
    <property type="project" value="InterPro"/>
</dbReference>
<keyword evidence="1" id="KW-0812">Transmembrane</keyword>
<dbReference type="Proteomes" id="UP000192758">
    <property type="component" value="Unassembled WGS sequence"/>
</dbReference>
<keyword evidence="4" id="KW-1185">Reference proteome</keyword>
<accession>A0A1W0E5U5</accession>
<dbReference type="PANTHER" id="PTHR10983:SF16">
    <property type="entry name" value="LYSOCARDIOLIPIN ACYLTRANSFERASE 1"/>
    <property type="match status" value="1"/>
</dbReference>
<feature type="transmembrane region" description="Helical" evidence="1">
    <location>
        <begin position="326"/>
        <end position="345"/>
    </location>
</feature>
<dbReference type="GO" id="GO:0012505">
    <property type="term" value="C:endomembrane system"/>
    <property type="evidence" value="ECO:0007669"/>
    <property type="project" value="TreeGrafter"/>
</dbReference>
<dbReference type="AlphaFoldDB" id="A0A1W0E5U5"/>
<dbReference type="STRING" id="646526.A0A1W0E5U5"/>
<dbReference type="VEuPathDB" id="MicrosporidiaDB:EHP00_124"/>
<protein>
    <recommendedName>
        <fullName evidence="2">Phospholipid/glycerol acyltransferase domain-containing protein</fullName>
    </recommendedName>
</protein>
<dbReference type="SMART" id="SM00563">
    <property type="entry name" value="PlsC"/>
    <property type="match status" value="1"/>
</dbReference>
<feature type="domain" description="Phospholipid/glycerol acyltransferase" evidence="2">
    <location>
        <begin position="82"/>
        <end position="211"/>
    </location>
</feature>
<dbReference type="InterPro" id="IPR002123">
    <property type="entry name" value="Plipid/glycerol_acylTrfase"/>
</dbReference>
<proteinExistence type="predicted"/>
<evidence type="ECO:0000313" key="4">
    <source>
        <dbReference type="Proteomes" id="UP000192758"/>
    </source>
</evidence>
<evidence type="ECO:0000259" key="2">
    <source>
        <dbReference type="SMART" id="SM00563"/>
    </source>
</evidence>
<dbReference type="Pfam" id="PF01553">
    <property type="entry name" value="Acyltransferase"/>
    <property type="match status" value="1"/>
</dbReference>
<reference evidence="3 4" key="1">
    <citation type="journal article" date="2017" name="Environ. Microbiol.">
        <title>Decay of the glycolytic pathway and adaptation to intranuclear parasitism within Enterocytozoonidae microsporidia.</title>
        <authorList>
            <person name="Wiredu Boakye D."/>
            <person name="Jaroenlak P."/>
            <person name="Prachumwat A."/>
            <person name="Williams T.A."/>
            <person name="Bateman K.S."/>
            <person name="Itsathitphaisarn O."/>
            <person name="Sritunyalucksana K."/>
            <person name="Paszkiewicz K.H."/>
            <person name="Moore K.A."/>
            <person name="Stentiford G.D."/>
            <person name="Williams B.A."/>
        </authorList>
    </citation>
    <scope>NUCLEOTIDE SEQUENCE [LARGE SCALE GENOMIC DNA]</scope>
    <source>
        <strain evidence="3 4">TH1</strain>
    </source>
</reference>
<evidence type="ECO:0000313" key="3">
    <source>
        <dbReference type="EMBL" id="OQS54623.1"/>
    </source>
</evidence>
<dbReference type="OrthoDB" id="189226at2759"/>
<dbReference type="EMBL" id="MNPJ01000019">
    <property type="protein sequence ID" value="OQS54623.1"/>
    <property type="molecule type" value="Genomic_DNA"/>
</dbReference>
<dbReference type="CDD" id="cd07990">
    <property type="entry name" value="LPLAT_LCLAT1-like"/>
    <property type="match status" value="1"/>
</dbReference>